<dbReference type="AlphaFoldDB" id="A0A8J2JEV5"/>
<dbReference type="EMBL" id="CAJVCH010058865">
    <property type="protein sequence ID" value="CAG7719121.1"/>
    <property type="molecule type" value="Genomic_DNA"/>
</dbReference>
<protein>
    <submittedName>
        <fullName evidence="2">Uncharacterized protein</fullName>
    </submittedName>
</protein>
<feature type="non-terminal residue" evidence="2">
    <location>
        <position position="1"/>
    </location>
</feature>
<proteinExistence type="predicted"/>
<keyword evidence="1" id="KW-1133">Transmembrane helix</keyword>
<reference evidence="2" key="1">
    <citation type="submission" date="2021-06" db="EMBL/GenBank/DDBJ databases">
        <authorList>
            <person name="Hodson N. C."/>
            <person name="Mongue J. A."/>
            <person name="Jaron S. K."/>
        </authorList>
    </citation>
    <scope>NUCLEOTIDE SEQUENCE</scope>
</reference>
<keyword evidence="3" id="KW-1185">Reference proteome</keyword>
<comment type="caution">
    <text evidence="2">The sequence shown here is derived from an EMBL/GenBank/DDBJ whole genome shotgun (WGS) entry which is preliminary data.</text>
</comment>
<evidence type="ECO:0000313" key="2">
    <source>
        <dbReference type="EMBL" id="CAG7719121.1"/>
    </source>
</evidence>
<accession>A0A8J2JEV5</accession>
<organism evidence="2 3">
    <name type="scientific">Allacma fusca</name>
    <dbReference type="NCBI Taxonomy" id="39272"/>
    <lineage>
        <taxon>Eukaryota</taxon>
        <taxon>Metazoa</taxon>
        <taxon>Ecdysozoa</taxon>
        <taxon>Arthropoda</taxon>
        <taxon>Hexapoda</taxon>
        <taxon>Collembola</taxon>
        <taxon>Symphypleona</taxon>
        <taxon>Sminthuridae</taxon>
        <taxon>Allacma</taxon>
    </lineage>
</organism>
<gene>
    <name evidence="2" type="ORF">AFUS01_LOCUS8462</name>
</gene>
<feature type="transmembrane region" description="Helical" evidence="1">
    <location>
        <begin position="143"/>
        <end position="165"/>
    </location>
</feature>
<keyword evidence="1" id="KW-0472">Membrane</keyword>
<keyword evidence="1" id="KW-0812">Transmembrane</keyword>
<sequence>RNAKPAVIIEVLAKILTRVGSTSDYVKTVALGIPVQLHSRYKNVLEYHGKTGMPFPYHADWYDYYQRHYEKMSFRSVGNGNKAHLEYSDDYDSCILASKSVFAQHFRDDISFVSNKVCKIPERVRCEADGNKNSLIEYENVNFGYVVIVLSLAAVFISTACFDIVEILSCD</sequence>
<evidence type="ECO:0000313" key="3">
    <source>
        <dbReference type="Proteomes" id="UP000708208"/>
    </source>
</evidence>
<dbReference type="Proteomes" id="UP000708208">
    <property type="component" value="Unassembled WGS sequence"/>
</dbReference>
<evidence type="ECO:0000256" key="1">
    <source>
        <dbReference type="SAM" id="Phobius"/>
    </source>
</evidence>
<name>A0A8J2JEV5_9HEXA</name>